<feature type="repeat" description="PPR" evidence="2">
    <location>
        <begin position="27"/>
        <end position="61"/>
    </location>
</feature>
<feature type="repeat" description="PPR" evidence="2">
    <location>
        <begin position="106"/>
        <end position="140"/>
    </location>
</feature>
<dbReference type="Pfam" id="PF20431">
    <property type="entry name" value="E_motif"/>
    <property type="match status" value="1"/>
</dbReference>
<dbReference type="NCBIfam" id="TIGR00756">
    <property type="entry name" value="PPR"/>
    <property type="match status" value="4"/>
</dbReference>
<dbReference type="PROSITE" id="PS51375">
    <property type="entry name" value="PPR"/>
    <property type="match status" value="4"/>
</dbReference>
<dbReference type="AlphaFoldDB" id="A0AAU9SXS1"/>
<accession>A0AAU9SXS1</accession>
<dbReference type="PANTHER" id="PTHR47926:SF506">
    <property type="entry name" value="TETRATRICOPEPTIDE REPEAT-LIKE SUPERFAMILY PROTEIN ISOFORM 1"/>
    <property type="match status" value="1"/>
</dbReference>
<feature type="repeat" description="PPR" evidence="2">
    <location>
        <begin position="207"/>
        <end position="241"/>
    </location>
</feature>
<evidence type="ECO:0008006" key="5">
    <source>
        <dbReference type="Google" id="ProtNLM"/>
    </source>
</evidence>
<protein>
    <recommendedName>
        <fullName evidence="5">Pentatricopeptide repeat-containing protein</fullName>
    </recommendedName>
</protein>
<dbReference type="SUPFAM" id="SSF48452">
    <property type="entry name" value="TPR-like"/>
    <property type="match status" value="1"/>
</dbReference>
<dbReference type="Gene3D" id="1.25.40.10">
    <property type="entry name" value="Tetratricopeptide repeat domain"/>
    <property type="match status" value="3"/>
</dbReference>
<dbReference type="InterPro" id="IPR011990">
    <property type="entry name" value="TPR-like_helical_dom_sf"/>
</dbReference>
<dbReference type="Pfam" id="PF01535">
    <property type="entry name" value="PPR"/>
    <property type="match status" value="3"/>
</dbReference>
<keyword evidence="4" id="KW-1185">Reference proteome</keyword>
<evidence type="ECO:0000256" key="1">
    <source>
        <dbReference type="ARBA" id="ARBA00022737"/>
    </source>
</evidence>
<dbReference type="PANTHER" id="PTHR47926">
    <property type="entry name" value="PENTATRICOPEPTIDE REPEAT-CONTAINING PROTEIN"/>
    <property type="match status" value="1"/>
</dbReference>
<dbReference type="GO" id="GO:0003723">
    <property type="term" value="F:RNA binding"/>
    <property type="evidence" value="ECO:0007669"/>
    <property type="project" value="InterPro"/>
</dbReference>
<evidence type="ECO:0000313" key="3">
    <source>
        <dbReference type="EMBL" id="CAH2075748.1"/>
    </source>
</evidence>
<dbReference type="InterPro" id="IPR046848">
    <property type="entry name" value="E_motif"/>
</dbReference>
<organism evidence="3 4">
    <name type="scientific">Thlaspi arvense</name>
    <name type="common">Field penny-cress</name>
    <dbReference type="NCBI Taxonomy" id="13288"/>
    <lineage>
        <taxon>Eukaryota</taxon>
        <taxon>Viridiplantae</taxon>
        <taxon>Streptophyta</taxon>
        <taxon>Embryophyta</taxon>
        <taxon>Tracheophyta</taxon>
        <taxon>Spermatophyta</taxon>
        <taxon>Magnoliopsida</taxon>
        <taxon>eudicotyledons</taxon>
        <taxon>Gunneridae</taxon>
        <taxon>Pentapetalae</taxon>
        <taxon>rosids</taxon>
        <taxon>malvids</taxon>
        <taxon>Brassicales</taxon>
        <taxon>Brassicaceae</taxon>
        <taxon>Thlaspideae</taxon>
        <taxon>Thlaspi</taxon>
    </lineage>
</organism>
<evidence type="ECO:0000313" key="4">
    <source>
        <dbReference type="Proteomes" id="UP000836841"/>
    </source>
</evidence>
<evidence type="ECO:0000256" key="2">
    <source>
        <dbReference type="PROSITE-ProRule" id="PRU00708"/>
    </source>
</evidence>
<gene>
    <name evidence="3" type="ORF">TAV2_LOCUS22440</name>
</gene>
<sequence>MVCGSMDNLKWGQGIHGLVVKLGLDSNICICNTLLTMYSNAGRPKEAEELFQEMPERDLISWNSIMAGYVLDGKFLNALKVLVQMLKRLHAQILNSLLKARLLSKDPVTWNIMIAANTHHGDGEEAIKLFMEMQRAGADLDQFSFSSSLAATANLAILDEGKQLHCQAIKLGFDSYLYVTNGIMDMYGKCAEMDDVLKMLPEPNMRSRLSWNILISTFARYGLFDKAREAFHEMVKLGIKPDHVTFVSLLSACSHGGLVEEGLAYFSLMTRQFGVPAHIEHYVCIIDLLGRSGRLFEAENFIKEMPVPPNEFVWRSLLAACRIHGNVELGRKAAENILQFNPSDDSAYVLFSNVCANSGKWDHVEYVREHMQSYRVKKQPAFNTTFTLHDTDEDRRNSVFETIVERLALEMEPWIFYHSG</sequence>
<dbReference type="InterPro" id="IPR046960">
    <property type="entry name" value="PPR_At4g14850-like_plant"/>
</dbReference>
<feature type="repeat" description="PPR" evidence="2">
    <location>
        <begin position="242"/>
        <end position="276"/>
    </location>
</feature>
<dbReference type="EMBL" id="CAJVSB020000878">
    <property type="protein sequence ID" value="CAH2075748.1"/>
    <property type="molecule type" value="Genomic_DNA"/>
</dbReference>
<dbReference type="GO" id="GO:0009451">
    <property type="term" value="P:RNA modification"/>
    <property type="evidence" value="ECO:0007669"/>
    <property type="project" value="InterPro"/>
</dbReference>
<dbReference type="Proteomes" id="UP000836841">
    <property type="component" value="Unassembled WGS sequence"/>
</dbReference>
<comment type="caution">
    <text evidence="3">The sequence shown here is derived from an EMBL/GenBank/DDBJ whole genome shotgun (WGS) entry which is preliminary data.</text>
</comment>
<keyword evidence="1" id="KW-0677">Repeat</keyword>
<name>A0AAU9SXS1_THLAR</name>
<reference evidence="3 4" key="1">
    <citation type="submission" date="2022-03" db="EMBL/GenBank/DDBJ databases">
        <authorList>
            <person name="Nunn A."/>
            <person name="Chopra R."/>
            <person name="Nunn A."/>
            <person name="Contreras Garrido A."/>
        </authorList>
    </citation>
    <scope>NUCLEOTIDE SEQUENCE [LARGE SCALE GENOMIC DNA]</scope>
</reference>
<dbReference type="FunFam" id="1.25.40.10:FF:000288">
    <property type="entry name" value="Pentatricopeptide repeat-containing protein At4g02750"/>
    <property type="match status" value="1"/>
</dbReference>
<dbReference type="InterPro" id="IPR002885">
    <property type="entry name" value="PPR_rpt"/>
</dbReference>
<proteinExistence type="predicted"/>
<dbReference type="Pfam" id="PF13041">
    <property type="entry name" value="PPR_2"/>
    <property type="match status" value="2"/>
</dbReference>